<dbReference type="KEGG" id="palw:PSAL_018450"/>
<gene>
    <name evidence="1" type="ORF">PSAL_018450</name>
</gene>
<keyword evidence="2" id="KW-1185">Reference proteome</keyword>
<dbReference type="AlphaFoldDB" id="A0A418SLA3"/>
<dbReference type="RefSeq" id="WP_196222666.1">
    <property type="nucleotide sequence ID" value="NZ_CP060436.1"/>
</dbReference>
<protein>
    <submittedName>
        <fullName evidence="1">Uncharacterized protein</fullName>
    </submittedName>
</protein>
<sequence length="53" mass="5921">MADVALEMPDERSIHLVRRDEWTLAEPDDALVTKVKVSRIPVGHDPPFPAVSL</sequence>
<evidence type="ECO:0000313" key="2">
    <source>
        <dbReference type="Proteomes" id="UP000283786"/>
    </source>
</evidence>
<evidence type="ECO:0000313" key="1">
    <source>
        <dbReference type="EMBL" id="QPM90606.1"/>
    </source>
</evidence>
<organism evidence="1 2">
    <name type="scientific">Pseudooceanicola algae</name>
    <dbReference type="NCBI Taxonomy" id="1537215"/>
    <lineage>
        <taxon>Bacteria</taxon>
        <taxon>Pseudomonadati</taxon>
        <taxon>Pseudomonadota</taxon>
        <taxon>Alphaproteobacteria</taxon>
        <taxon>Rhodobacterales</taxon>
        <taxon>Paracoccaceae</taxon>
        <taxon>Pseudooceanicola</taxon>
    </lineage>
</organism>
<reference evidence="1 2" key="1">
    <citation type="submission" date="2020-08" db="EMBL/GenBank/DDBJ databases">
        <title>Genome sequence of Rhodobacteraceae bacterium Lw-13e.</title>
        <authorList>
            <person name="Poehlein A."/>
            <person name="Wolter L."/>
            <person name="Daniel R."/>
            <person name="Brinkhoff T."/>
        </authorList>
    </citation>
    <scope>NUCLEOTIDE SEQUENCE [LARGE SCALE GENOMIC DNA]</scope>
    <source>
        <strain evidence="1 2">Lw-13e</strain>
    </source>
</reference>
<proteinExistence type="predicted"/>
<dbReference type="Proteomes" id="UP000283786">
    <property type="component" value="Chromosome"/>
</dbReference>
<name>A0A418SLA3_9RHOB</name>
<accession>A0A418SLA3</accession>
<dbReference type="EMBL" id="CP060436">
    <property type="protein sequence ID" value="QPM90606.1"/>
    <property type="molecule type" value="Genomic_DNA"/>
</dbReference>